<dbReference type="GO" id="GO:0005524">
    <property type="term" value="F:ATP binding"/>
    <property type="evidence" value="ECO:0007669"/>
    <property type="project" value="InterPro"/>
</dbReference>
<dbReference type="InterPro" id="IPR036961">
    <property type="entry name" value="Kinesin_motor_dom_sf"/>
</dbReference>
<sequence>MASGGGNIKVVVRCRPFNGREIDRRAQCIVQMKGDQTILSPPKNVDVKGKAAKAASEGTKTFAFDKSYWSFDKSTFKRGSRARQELELHSSRFSSWEIYNEKVRDLPKPIE</sequence>
<accession>Q0UVC4</accession>
<dbReference type="Gene3D" id="3.40.850.10">
    <property type="entry name" value="Kinesin motor domain"/>
    <property type="match status" value="1"/>
</dbReference>
<dbReference type="InParanoid" id="Q0UVC4"/>
<organism evidence="3 4">
    <name type="scientific">Phaeosphaeria nodorum (strain SN15 / ATCC MYA-4574 / FGSC 10173)</name>
    <name type="common">Glume blotch fungus</name>
    <name type="synonym">Parastagonospora nodorum</name>
    <dbReference type="NCBI Taxonomy" id="321614"/>
    <lineage>
        <taxon>Eukaryota</taxon>
        <taxon>Fungi</taxon>
        <taxon>Dikarya</taxon>
        <taxon>Ascomycota</taxon>
        <taxon>Pezizomycotina</taxon>
        <taxon>Dothideomycetes</taxon>
        <taxon>Pleosporomycetidae</taxon>
        <taxon>Pleosporales</taxon>
        <taxon>Pleosporineae</taxon>
        <taxon>Phaeosphaeriaceae</taxon>
        <taxon>Parastagonospora</taxon>
    </lineage>
</organism>
<dbReference type="InterPro" id="IPR027417">
    <property type="entry name" value="P-loop_NTPase"/>
</dbReference>
<evidence type="ECO:0000256" key="1">
    <source>
        <dbReference type="PROSITE-ProRule" id="PRU00283"/>
    </source>
</evidence>
<dbReference type="InterPro" id="IPR001752">
    <property type="entry name" value="Kinesin_motor_dom"/>
</dbReference>
<reference evidence="4" key="1">
    <citation type="journal article" date="2007" name="Plant Cell">
        <title>Dothideomycete-plant interactions illuminated by genome sequencing and EST analysis of the wheat pathogen Stagonospora nodorum.</title>
        <authorList>
            <person name="Hane J.K."/>
            <person name="Lowe R.G."/>
            <person name="Solomon P.S."/>
            <person name="Tan K.C."/>
            <person name="Schoch C.L."/>
            <person name="Spatafora J.W."/>
            <person name="Crous P.W."/>
            <person name="Kodira C."/>
            <person name="Birren B.W."/>
            <person name="Galagan J.E."/>
            <person name="Torriani S.F."/>
            <person name="McDonald B.A."/>
            <person name="Oliver R.P."/>
        </authorList>
    </citation>
    <scope>NUCLEOTIDE SEQUENCE [LARGE SCALE GENOMIC DNA]</scope>
    <source>
        <strain evidence="4">SN15 / ATCC MYA-4574 / FGSC 10173</strain>
    </source>
</reference>
<dbReference type="GO" id="GO:0008017">
    <property type="term" value="F:microtubule binding"/>
    <property type="evidence" value="ECO:0007669"/>
    <property type="project" value="InterPro"/>
</dbReference>
<gene>
    <name evidence="3" type="ORF">SNOG_04290</name>
</gene>
<dbReference type="GO" id="GO:0003777">
    <property type="term" value="F:microtubule motor activity"/>
    <property type="evidence" value="ECO:0007669"/>
    <property type="project" value="InterPro"/>
</dbReference>
<dbReference type="PROSITE" id="PS50067">
    <property type="entry name" value="KINESIN_MOTOR_2"/>
    <property type="match status" value="1"/>
</dbReference>
<dbReference type="EMBL" id="CH445330">
    <property type="protein sequence ID" value="EAT88050.1"/>
    <property type="molecule type" value="Genomic_DNA"/>
</dbReference>
<dbReference type="HOGENOM" id="CLU_2159318_0_0_1"/>
<evidence type="ECO:0000313" key="4">
    <source>
        <dbReference type="Proteomes" id="UP000001055"/>
    </source>
</evidence>
<dbReference type="RefSeq" id="XP_001794707.1">
    <property type="nucleotide sequence ID" value="XM_001794655.1"/>
</dbReference>
<protein>
    <recommendedName>
        <fullName evidence="2">Kinesin motor domain-containing protein</fullName>
    </recommendedName>
</protein>
<dbReference type="KEGG" id="pno:SNOG_04290"/>
<dbReference type="VEuPathDB" id="FungiDB:JI435_042890"/>
<dbReference type="eggNOG" id="KOG0245">
    <property type="taxonomic scope" value="Eukaryota"/>
</dbReference>
<dbReference type="PANTHER" id="PTHR47117">
    <property type="entry name" value="STAR-RELATED LIPID TRANSFER PROTEIN 9"/>
    <property type="match status" value="1"/>
</dbReference>
<dbReference type="GO" id="GO:0007018">
    <property type="term" value="P:microtubule-based movement"/>
    <property type="evidence" value="ECO:0007669"/>
    <property type="project" value="InterPro"/>
</dbReference>
<dbReference type="Proteomes" id="UP000001055">
    <property type="component" value="Unassembled WGS sequence"/>
</dbReference>
<dbReference type="GeneID" id="5971575"/>
<comment type="similarity">
    <text evidence="1">Belongs to the TRAFAC class myosin-kinesin ATPase superfamily. Kinesin family.</text>
</comment>
<dbReference type="AlphaFoldDB" id="Q0UVC4"/>
<dbReference type="SUPFAM" id="SSF52540">
    <property type="entry name" value="P-loop containing nucleoside triphosphate hydrolases"/>
    <property type="match status" value="1"/>
</dbReference>
<dbReference type="STRING" id="321614.Q0UVC4"/>
<evidence type="ECO:0000259" key="2">
    <source>
        <dbReference type="PROSITE" id="PS50067"/>
    </source>
</evidence>
<proteinExistence type="inferred from homology"/>
<feature type="domain" description="Kinesin motor" evidence="2">
    <location>
        <begin position="7"/>
        <end position="111"/>
    </location>
</feature>
<name>Q0UVC4_PHANO</name>
<comment type="caution">
    <text evidence="1">Lacks conserved residue(s) required for the propagation of feature annotation.</text>
</comment>
<evidence type="ECO:0000313" key="3">
    <source>
        <dbReference type="EMBL" id="EAT88050.1"/>
    </source>
</evidence>